<proteinExistence type="predicted"/>
<gene>
    <name evidence="1" type="ORF">SAMN02745887_00934</name>
</gene>
<protein>
    <submittedName>
        <fullName evidence="1">Uncharacterized protein</fullName>
    </submittedName>
</protein>
<organism evidence="1 2">
    <name type="scientific">Chitinimonas taiwanensis DSM 18899</name>
    <dbReference type="NCBI Taxonomy" id="1121279"/>
    <lineage>
        <taxon>Bacteria</taxon>
        <taxon>Pseudomonadati</taxon>
        <taxon>Pseudomonadota</taxon>
        <taxon>Betaproteobacteria</taxon>
        <taxon>Neisseriales</taxon>
        <taxon>Chitinibacteraceae</taxon>
        <taxon>Chitinimonas</taxon>
    </lineage>
</organism>
<name>A0A1K2HA39_9NEIS</name>
<keyword evidence="2" id="KW-1185">Reference proteome</keyword>
<dbReference type="AlphaFoldDB" id="A0A1K2HA39"/>
<dbReference type="Proteomes" id="UP000186513">
    <property type="component" value="Unassembled WGS sequence"/>
</dbReference>
<evidence type="ECO:0000313" key="1">
    <source>
        <dbReference type="EMBL" id="SFZ73656.1"/>
    </source>
</evidence>
<dbReference type="RefSeq" id="WP_245794128.1">
    <property type="nucleotide sequence ID" value="NZ_FPKR01000003.1"/>
</dbReference>
<reference evidence="1 2" key="1">
    <citation type="submission" date="2016-11" db="EMBL/GenBank/DDBJ databases">
        <authorList>
            <person name="Jaros S."/>
            <person name="Januszkiewicz K."/>
            <person name="Wedrychowicz H."/>
        </authorList>
    </citation>
    <scope>NUCLEOTIDE SEQUENCE [LARGE SCALE GENOMIC DNA]</scope>
    <source>
        <strain evidence="1 2">DSM 18899</strain>
    </source>
</reference>
<accession>A0A1K2HA39</accession>
<evidence type="ECO:0000313" key="2">
    <source>
        <dbReference type="Proteomes" id="UP000186513"/>
    </source>
</evidence>
<dbReference type="EMBL" id="FPKR01000003">
    <property type="protein sequence ID" value="SFZ73656.1"/>
    <property type="molecule type" value="Genomic_DNA"/>
</dbReference>
<dbReference type="STRING" id="1121279.SAMN02745887_00934"/>
<sequence length="119" mass="13186">MSRAALTDPATRKALLFALLAESLAHFYAHAAWLSETQLSALAGQWLSQAKLSLPSAQQRDFARLGDELARELAASLSREAGLYAAHEMMEARDPRYVSPFAQDMLAECERRLAEHTLL</sequence>